<dbReference type="OMA" id="CAPYLHY"/>
<dbReference type="VEuPathDB" id="AmoebaDB:EHI_031300"/>
<keyword evidence="1" id="KW-1133">Transmembrane helix</keyword>
<feature type="transmembrane region" description="Helical" evidence="1">
    <location>
        <begin position="182"/>
        <end position="207"/>
    </location>
</feature>
<reference evidence="2 3" key="1">
    <citation type="submission" date="2016-05" db="EMBL/GenBank/DDBJ databases">
        <title>First whole genome sequencing of Entamoeba histolytica HM1:IMSS-clone-6.</title>
        <authorList>
            <person name="Mukherjee Avik.K."/>
            <person name="Izumyama S."/>
            <person name="Nakada-Tsukui K."/>
            <person name="Nozaki T."/>
        </authorList>
    </citation>
    <scope>NUCLEOTIDE SEQUENCE [LARGE SCALE GENOMIC DNA]</scope>
    <source>
        <strain evidence="2 3">HM1:IMSS clone 6</strain>
    </source>
</reference>
<protein>
    <submittedName>
        <fullName evidence="2">Uncharacterized protein</fullName>
    </submittedName>
</protein>
<dbReference type="VEuPathDB" id="AmoebaDB:EHI8A_021780"/>
<evidence type="ECO:0000313" key="3">
    <source>
        <dbReference type="Proteomes" id="UP000078387"/>
    </source>
</evidence>
<evidence type="ECO:0000256" key="1">
    <source>
        <dbReference type="SAM" id="Phobius"/>
    </source>
</evidence>
<sequence length="239" mass="27688">MIGFELREVHHTLLCKMVSITTCIALIISLYIFFFQFTFALDKDLINNTTLSLHKNNIQHPEGTCQSDPYKHYTPFSLTLETEDESYSFWCSPYIHYQVFVLCFGWLLNSGFIAFCYMYTIVFHYNTNKQLFISSIYCGFLGACGIYDIVNWTRIQKFCTEIVPNITYGQPLKSFTCQSTSYLVFAISELVCSIMIILNYIVLSYFYNKYSKQNVFSFTSTVVINDEAPIGSPIINDKQ</sequence>
<keyword evidence="1" id="KW-0812">Transmembrane</keyword>
<gene>
    <name evidence="2" type="ORF">CL6EHI_031300</name>
</gene>
<dbReference type="EMBL" id="BDEQ01000001">
    <property type="protein sequence ID" value="GAT96315.1"/>
    <property type="molecule type" value="Genomic_DNA"/>
</dbReference>
<keyword evidence="1" id="KW-0472">Membrane</keyword>
<organism evidence="2 3">
    <name type="scientific">Entamoeba histolytica</name>
    <dbReference type="NCBI Taxonomy" id="5759"/>
    <lineage>
        <taxon>Eukaryota</taxon>
        <taxon>Amoebozoa</taxon>
        <taxon>Evosea</taxon>
        <taxon>Archamoebae</taxon>
        <taxon>Mastigamoebida</taxon>
        <taxon>Entamoebidae</taxon>
        <taxon>Entamoeba</taxon>
    </lineage>
</organism>
<dbReference type="VEuPathDB" id="AmoebaDB:EHI7A_024730"/>
<accession>A0A5K1TX64</accession>
<feature type="transmembrane region" description="Helical" evidence="1">
    <location>
        <begin position="95"/>
        <end position="119"/>
    </location>
</feature>
<dbReference type="VEuPathDB" id="AmoebaDB:EHI5A_040350"/>
<proteinExistence type="predicted"/>
<name>A0A5K1TX64_ENTHI</name>
<feature type="transmembrane region" description="Helical" evidence="1">
    <location>
        <begin position="12"/>
        <end position="34"/>
    </location>
</feature>
<dbReference type="VEuPathDB" id="AmoebaDB:KM1_047750"/>
<comment type="caution">
    <text evidence="2">The sequence shown here is derived from an EMBL/GenBank/DDBJ whole genome shotgun (WGS) entry which is preliminary data.</text>
</comment>
<dbReference type="Proteomes" id="UP000078387">
    <property type="component" value="Unassembled WGS sequence"/>
</dbReference>
<evidence type="ECO:0000313" key="2">
    <source>
        <dbReference type="EMBL" id="GAT96315.1"/>
    </source>
</evidence>
<feature type="transmembrane region" description="Helical" evidence="1">
    <location>
        <begin position="131"/>
        <end position="150"/>
    </location>
</feature>
<dbReference type="AlphaFoldDB" id="A0A5K1TX64"/>